<gene>
    <name evidence="1" type="ORF">BGZ65_011164</name>
</gene>
<dbReference type="EMBL" id="JAAAHW010009546">
    <property type="protein sequence ID" value="KAF9939235.1"/>
    <property type="molecule type" value="Genomic_DNA"/>
</dbReference>
<keyword evidence="2" id="KW-1185">Reference proteome</keyword>
<evidence type="ECO:0000313" key="2">
    <source>
        <dbReference type="Proteomes" id="UP000749646"/>
    </source>
</evidence>
<evidence type="ECO:0000313" key="1">
    <source>
        <dbReference type="EMBL" id="KAF9939235.1"/>
    </source>
</evidence>
<organism evidence="1 2">
    <name type="scientific">Modicella reniformis</name>
    <dbReference type="NCBI Taxonomy" id="1440133"/>
    <lineage>
        <taxon>Eukaryota</taxon>
        <taxon>Fungi</taxon>
        <taxon>Fungi incertae sedis</taxon>
        <taxon>Mucoromycota</taxon>
        <taxon>Mortierellomycotina</taxon>
        <taxon>Mortierellomycetes</taxon>
        <taxon>Mortierellales</taxon>
        <taxon>Mortierellaceae</taxon>
        <taxon>Modicella</taxon>
    </lineage>
</organism>
<accession>A0A9P6LSS9</accession>
<dbReference type="OrthoDB" id="2393824at2759"/>
<name>A0A9P6LSS9_9FUNG</name>
<comment type="caution">
    <text evidence="1">The sequence shown here is derived from an EMBL/GenBank/DDBJ whole genome shotgun (WGS) entry which is preliminary data.</text>
</comment>
<dbReference type="AlphaFoldDB" id="A0A9P6LSS9"/>
<protein>
    <submittedName>
        <fullName evidence="1">Uncharacterized protein</fullName>
    </submittedName>
</protein>
<reference evidence="1" key="1">
    <citation type="journal article" date="2020" name="Fungal Divers.">
        <title>Resolving the Mortierellaceae phylogeny through synthesis of multi-gene phylogenetics and phylogenomics.</title>
        <authorList>
            <person name="Vandepol N."/>
            <person name="Liber J."/>
            <person name="Desiro A."/>
            <person name="Na H."/>
            <person name="Kennedy M."/>
            <person name="Barry K."/>
            <person name="Grigoriev I.V."/>
            <person name="Miller A.N."/>
            <person name="O'Donnell K."/>
            <person name="Stajich J.E."/>
            <person name="Bonito G."/>
        </authorList>
    </citation>
    <scope>NUCLEOTIDE SEQUENCE</scope>
    <source>
        <strain evidence="1">MES-2147</strain>
    </source>
</reference>
<dbReference type="Proteomes" id="UP000749646">
    <property type="component" value="Unassembled WGS sequence"/>
</dbReference>
<sequence length="142" mass="15851">MDDTDLSMLLDDNWIELDKPLVNPKVDLVSYSGSESVVPSFANLRAGYGILRKCVKTVGADAVQGYLGEAMLQVYCTVTPNRFLEVVIAYPVELGVEDGLFPEQHMKALDRLKGIKRDLNLEGDDLVDEHAAKQHRREDDES</sequence>
<proteinExistence type="predicted"/>